<dbReference type="EMBL" id="NNRN01000044">
    <property type="protein sequence ID" value="OYR30526.1"/>
    <property type="molecule type" value="Genomic_DNA"/>
</dbReference>
<organism evidence="1 2">
    <name type="scientific">Brucella lupini</name>
    <dbReference type="NCBI Taxonomy" id="255457"/>
    <lineage>
        <taxon>Bacteria</taxon>
        <taxon>Pseudomonadati</taxon>
        <taxon>Pseudomonadota</taxon>
        <taxon>Alphaproteobacteria</taxon>
        <taxon>Hyphomicrobiales</taxon>
        <taxon>Brucellaceae</taxon>
        <taxon>Brucella/Ochrobactrum group</taxon>
        <taxon>Brucella</taxon>
    </lineage>
</organism>
<dbReference type="AlphaFoldDB" id="A0A256GUU9"/>
<name>A0A256GUU9_9HYPH</name>
<evidence type="ECO:0000313" key="1">
    <source>
        <dbReference type="EMBL" id="OYR30526.1"/>
    </source>
</evidence>
<gene>
    <name evidence="1" type="ORF">CES86_1851</name>
</gene>
<comment type="caution">
    <text evidence="1">The sequence shown here is derived from an EMBL/GenBank/DDBJ whole genome shotgun (WGS) entry which is preliminary data.</text>
</comment>
<dbReference type="Proteomes" id="UP000216363">
    <property type="component" value="Unassembled WGS sequence"/>
</dbReference>
<evidence type="ECO:0000313" key="2">
    <source>
        <dbReference type="Proteomes" id="UP000216363"/>
    </source>
</evidence>
<sequence length="46" mass="5213">MGRDAFILPEMPSSWRDLPVSPANVPLWSDVTVMMTILPETWPPQC</sequence>
<protein>
    <submittedName>
        <fullName evidence="1">Uncharacterized protein</fullName>
    </submittedName>
</protein>
<proteinExistence type="predicted"/>
<reference evidence="1 2" key="1">
    <citation type="submission" date="2017-07" db="EMBL/GenBank/DDBJ databases">
        <title>Draft genome of Ochrobactrum lupini type strain LUP21.</title>
        <authorList>
            <person name="Krzyzanowska D.M."/>
            <person name="Jafra S."/>
        </authorList>
    </citation>
    <scope>NUCLEOTIDE SEQUENCE [LARGE SCALE GENOMIC DNA]</scope>
    <source>
        <strain evidence="1 2">LUP21</strain>
    </source>
</reference>
<accession>A0A256GUU9</accession>